<comment type="caution">
    <text evidence="2">The sequence shown here is derived from an EMBL/GenBank/DDBJ whole genome shotgun (WGS) entry which is preliminary data.</text>
</comment>
<dbReference type="Proteomes" id="UP001201549">
    <property type="component" value="Unassembled WGS sequence"/>
</dbReference>
<gene>
    <name evidence="2" type="ORF">L9G74_19015</name>
</gene>
<evidence type="ECO:0000313" key="3">
    <source>
        <dbReference type="Proteomes" id="UP001201549"/>
    </source>
</evidence>
<reference evidence="3" key="2">
    <citation type="submission" date="2023-07" db="EMBL/GenBank/DDBJ databases">
        <title>Shewanella mangrovi sp. nov., an acetaldehyde- degrading bacterium isolated from mangrove sediment.</title>
        <authorList>
            <person name="Liu Y."/>
        </authorList>
    </citation>
    <scope>NUCLEOTIDE SEQUENCE [LARGE SCALE GENOMIC DNA]</scope>
    <source>
        <strain evidence="3">C32</strain>
    </source>
</reference>
<evidence type="ECO:0000256" key="1">
    <source>
        <dbReference type="SAM" id="Coils"/>
    </source>
</evidence>
<sequence length="116" mass="13084">MQTLQTNNATLATTITAQEVEKRRLEQQLQHLAKVNDDYQQQAKVQQAKAQELLTAIEQLRTSQHEQTQQWAISAVPDDVKRMLQHAAYCAVRANRNLSACQDPAATVGRMRNTAL</sequence>
<reference evidence="2 3" key="1">
    <citation type="submission" date="2022-02" db="EMBL/GenBank/DDBJ databases">
        <authorList>
            <person name="Zhuang L."/>
        </authorList>
    </citation>
    <scope>NUCLEOTIDE SEQUENCE [LARGE SCALE GENOMIC DNA]</scope>
    <source>
        <strain evidence="2 3">C32</strain>
    </source>
</reference>
<protein>
    <submittedName>
        <fullName evidence="2">Uncharacterized protein</fullName>
    </submittedName>
</protein>
<name>A0ABT2FR49_9GAMM</name>
<proteinExistence type="predicted"/>
<keyword evidence="1" id="KW-0175">Coiled coil</keyword>
<dbReference type="EMBL" id="JAKOGG010000022">
    <property type="protein sequence ID" value="MCS4558531.1"/>
    <property type="molecule type" value="Genomic_DNA"/>
</dbReference>
<feature type="coiled-coil region" evidence="1">
    <location>
        <begin position="15"/>
        <end position="56"/>
    </location>
</feature>
<evidence type="ECO:0000313" key="2">
    <source>
        <dbReference type="EMBL" id="MCS4558531.1"/>
    </source>
</evidence>
<accession>A0ABT2FR49</accession>
<dbReference type="RefSeq" id="WP_238898349.1">
    <property type="nucleotide sequence ID" value="NZ_JAKOGG010000022.1"/>
</dbReference>
<organism evidence="2 3">
    <name type="scientific">Shewanella electrica</name>
    <dbReference type="NCBI Taxonomy" id="515560"/>
    <lineage>
        <taxon>Bacteria</taxon>
        <taxon>Pseudomonadati</taxon>
        <taxon>Pseudomonadota</taxon>
        <taxon>Gammaproteobacteria</taxon>
        <taxon>Alteromonadales</taxon>
        <taxon>Shewanellaceae</taxon>
        <taxon>Shewanella</taxon>
    </lineage>
</organism>
<keyword evidence="3" id="KW-1185">Reference proteome</keyword>